<reference evidence="8" key="1">
    <citation type="journal article" date="2014" name="Front. Microbiol.">
        <title>High frequency of phylogenetically diverse reductive dehalogenase-homologous genes in deep subseafloor sedimentary metagenomes.</title>
        <authorList>
            <person name="Kawai M."/>
            <person name="Futagami T."/>
            <person name="Toyoda A."/>
            <person name="Takaki Y."/>
            <person name="Nishi S."/>
            <person name="Hori S."/>
            <person name="Arai W."/>
            <person name="Tsubouchi T."/>
            <person name="Morono Y."/>
            <person name="Uchiyama I."/>
            <person name="Ito T."/>
            <person name="Fujiyama A."/>
            <person name="Inagaki F."/>
            <person name="Takami H."/>
        </authorList>
    </citation>
    <scope>NUCLEOTIDE SEQUENCE</scope>
    <source>
        <strain evidence="8">Expedition CK06-06</strain>
    </source>
</reference>
<accession>X1L3P9</accession>
<keyword evidence="2" id="KW-0694">RNA-binding</keyword>
<keyword evidence="3" id="KW-0689">Ribosomal protein</keyword>
<dbReference type="InterPro" id="IPR013845">
    <property type="entry name" value="Ribosomal_eS4_central_region"/>
</dbReference>
<feature type="domain" description="Small ribosomal subunit protein eS4 N-terminal" evidence="7">
    <location>
        <begin position="5"/>
        <end position="33"/>
    </location>
</feature>
<keyword evidence="4" id="KW-0687">Ribonucleoprotein</keyword>
<dbReference type="InterPro" id="IPR036986">
    <property type="entry name" value="S4_RNA-bd_sf"/>
</dbReference>
<keyword evidence="1" id="KW-0699">rRNA-binding</keyword>
<dbReference type="SUPFAM" id="SSF55174">
    <property type="entry name" value="Alpha-L RNA-binding motif"/>
    <property type="match status" value="1"/>
</dbReference>
<dbReference type="Pfam" id="PF08071">
    <property type="entry name" value="RS4NT"/>
    <property type="match status" value="1"/>
</dbReference>
<dbReference type="GO" id="GO:0019843">
    <property type="term" value="F:rRNA binding"/>
    <property type="evidence" value="ECO:0007669"/>
    <property type="project" value="UniProtKB-KW"/>
</dbReference>
<dbReference type="AlphaFoldDB" id="X1L3P9"/>
<feature type="domain" description="RNA-binding S4" evidence="6">
    <location>
        <begin position="50"/>
        <end position="88"/>
    </location>
</feature>
<evidence type="ECO:0000259" key="6">
    <source>
        <dbReference type="Pfam" id="PF01479"/>
    </source>
</evidence>
<dbReference type="Gene3D" id="3.10.290.10">
    <property type="entry name" value="RNA-binding S4 domain"/>
    <property type="match status" value="1"/>
</dbReference>
<dbReference type="Pfam" id="PF00900">
    <property type="entry name" value="Ribosomal_S4e"/>
    <property type="match status" value="1"/>
</dbReference>
<dbReference type="InterPro" id="IPR038237">
    <property type="entry name" value="Ribosomal_eS4_central_sf"/>
</dbReference>
<evidence type="ECO:0000256" key="1">
    <source>
        <dbReference type="ARBA" id="ARBA00022730"/>
    </source>
</evidence>
<evidence type="ECO:0000256" key="4">
    <source>
        <dbReference type="ARBA" id="ARBA00023274"/>
    </source>
</evidence>
<name>X1L3P9_9ZZZZ</name>
<dbReference type="Pfam" id="PF01479">
    <property type="entry name" value="S4"/>
    <property type="match status" value="1"/>
</dbReference>
<evidence type="ECO:0000256" key="3">
    <source>
        <dbReference type="ARBA" id="ARBA00022980"/>
    </source>
</evidence>
<dbReference type="GO" id="GO:0003735">
    <property type="term" value="F:structural constituent of ribosome"/>
    <property type="evidence" value="ECO:0007669"/>
    <property type="project" value="InterPro"/>
</dbReference>
<dbReference type="CDD" id="cd00165">
    <property type="entry name" value="S4"/>
    <property type="match status" value="1"/>
</dbReference>
<dbReference type="PROSITE" id="PS50889">
    <property type="entry name" value="S4"/>
    <property type="match status" value="1"/>
</dbReference>
<comment type="caution">
    <text evidence="8">The sequence shown here is derived from an EMBL/GenBank/DDBJ whole genome shotgun (WGS) entry which is preliminary data.</text>
</comment>
<dbReference type="GO" id="GO:0022627">
    <property type="term" value="C:cytosolic small ribosomal subunit"/>
    <property type="evidence" value="ECO:0007669"/>
    <property type="project" value="TreeGrafter"/>
</dbReference>
<evidence type="ECO:0000313" key="8">
    <source>
        <dbReference type="EMBL" id="GAI13598.1"/>
    </source>
</evidence>
<evidence type="ECO:0000259" key="7">
    <source>
        <dbReference type="Pfam" id="PF08071"/>
    </source>
</evidence>
<organism evidence="8">
    <name type="scientific">marine sediment metagenome</name>
    <dbReference type="NCBI Taxonomy" id="412755"/>
    <lineage>
        <taxon>unclassified sequences</taxon>
        <taxon>metagenomes</taxon>
        <taxon>ecological metagenomes</taxon>
    </lineage>
</organism>
<dbReference type="InterPro" id="IPR000876">
    <property type="entry name" value="Ribosomal_eS4"/>
</dbReference>
<gene>
    <name evidence="8" type="ORF">S06H3_15920</name>
</gene>
<dbReference type="PANTHER" id="PTHR11581:SF0">
    <property type="entry name" value="SMALL RIBOSOMAL SUBUNIT PROTEIN ES4"/>
    <property type="match status" value="1"/>
</dbReference>
<evidence type="ECO:0000256" key="2">
    <source>
        <dbReference type="ARBA" id="ARBA00022884"/>
    </source>
</evidence>
<dbReference type="GO" id="GO:0006412">
    <property type="term" value="P:translation"/>
    <property type="evidence" value="ECO:0007669"/>
    <property type="project" value="InterPro"/>
</dbReference>
<dbReference type="Gene3D" id="2.40.50.740">
    <property type="match status" value="1"/>
</dbReference>
<dbReference type="InterPro" id="IPR013843">
    <property type="entry name" value="Ribosomal_eS4_N"/>
</dbReference>
<evidence type="ECO:0000259" key="5">
    <source>
        <dbReference type="Pfam" id="PF00900"/>
    </source>
</evidence>
<dbReference type="InterPro" id="IPR002942">
    <property type="entry name" value="S4_RNA-bd"/>
</dbReference>
<dbReference type="EMBL" id="BARV01007850">
    <property type="protein sequence ID" value="GAI13598.1"/>
    <property type="molecule type" value="Genomic_DNA"/>
</dbReference>
<proteinExistence type="predicted"/>
<feature type="domain" description="Small ribosomal subunit protein eS4 central region" evidence="5">
    <location>
        <begin position="93"/>
        <end position="159"/>
    </location>
</feature>
<sequence>MSKQSKHLKRMAMPRSWPFPRKGYKYVTKPLPGKKIEYALPICVILRDTLKICATKKEAKKILLAKEVLVDNKIVKNASFPVGLFDIVALPKINKYYRVEFSKKGKLCIKEIPENEAYTKPCKIIGKKVLKKSKTQINLYDGKNFLYGEGGVNDSVVVSPQ</sequence>
<dbReference type="PANTHER" id="PTHR11581">
    <property type="entry name" value="30S/40S RIBOSOMAL PROTEIN S4"/>
    <property type="match status" value="1"/>
</dbReference>
<protein>
    <submittedName>
        <fullName evidence="8">Uncharacterized protein</fullName>
    </submittedName>
</protein>